<evidence type="ECO:0000313" key="3">
    <source>
        <dbReference type="EMBL" id="CAB9526841.1"/>
    </source>
</evidence>
<feature type="region of interest" description="Disordered" evidence="1">
    <location>
        <begin position="156"/>
        <end position="183"/>
    </location>
</feature>
<dbReference type="EMBL" id="CAICTM010001897">
    <property type="protein sequence ID" value="CAB9526841.1"/>
    <property type="molecule type" value="Genomic_DNA"/>
</dbReference>
<proteinExistence type="predicted"/>
<feature type="compositionally biased region" description="Acidic residues" evidence="1">
    <location>
        <begin position="117"/>
        <end position="127"/>
    </location>
</feature>
<dbReference type="Proteomes" id="UP001153069">
    <property type="component" value="Unassembled WGS sequence"/>
</dbReference>
<feature type="compositionally biased region" description="Polar residues" evidence="1">
    <location>
        <begin position="1"/>
        <end position="16"/>
    </location>
</feature>
<name>A0A9N8HUY2_9STRA</name>
<keyword evidence="2" id="KW-1133">Transmembrane helix</keyword>
<feature type="region of interest" description="Disordered" evidence="1">
    <location>
        <begin position="1"/>
        <end position="23"/>
    </location>
</feature>
<feature type="transmembrane region" description="Helical" evidence="2">
    <location>
        <begin position="31"/>
        <end position="51"/>
    </location>
</feature>
<comment type="caution">
    <text evidence="3">The sequence shown here is derived from an EMBL/GenBank/DDBJ whole genome shotgun (WGS) entry which is preliminary data.</text>
</comment>
<dbReference type="OrthoDB" id="2014201at2759"/>
<keyword evidence="2" id="KW-0812">Transmembrane</keyword>
<dbReference type="SUPFAM" id="SSF53448">
    <property type="entry name" value="Nucleotide-diphospho-sugar transferases"/>
    <property type="match status" value="1"/>
</dbReference>
<dbReference type="Gene3D" id="3.90.550.10">
    <property type="entry name" value="Spore Coat Polysaccharide Biosynthesis Protein SpsA, Chain A"/>
    <property type="match status" value="1"/>
</dbReference>
<reference evidence="3" key="1">
    <citation type="submission" date="2020-06" db="EMBL/GenBank/DDBJ databases">
        <authorList>
            <consortium name="Plant Systems Biology data submission"/>
        </authorList>
    </citation>
    <scope>NUCLEOTIDE SEQUENCE</scope>
    <source>
        <strain evidence="3">D6</strain>
    </source>
</reference>
<sequence length="1587" mass="180167">MSKNNNGSMQLQQATVSPKGGRRTTSWFQSIRGLVLLMVFGSLAVVTFFQMKFYKGLSWEELQNPTEFDVAVDVASSTKLAAQERPPKVLARIDKAGVHKNAAGEISTTTTETAEMSADDNTDNEERDDSRDEIPSARDRPPMLLAKIDKSGVVHRNNFSDTETDSIVDNPLPPSAQKRRKEPPTKIAYAFFLGGIPPPSNTSMTLQPALGRRGKGGPLTTPRYAYRGLLYNILVSVKILRDAGSKADFVLLVQMTEPDVVLPDQDVRLIRQMGIILKYCPPPYDAVNEISTIPVEKFRILDLVDYARVLYMDADITPRCNLDYLMELSIQGVLRDNVIVSIGDTPASSKIFVLTPGPGKLWNLAKLIPPHASSQGIRHGFRAERGWGDGPYAWRAIDQGSGKYLNFPGANNDQGLLFQHTKHSARSVSIIRGNVIEHWSPSPPIENSTMGSRYESTFYWWSQTTVARVNKPTNNTLKEFSCSRGLGDTTDHQNPWEISPPGVAPYQDIIQWGSRKGLDYPWNREMAPGIDATSSPNNDWFRVLRQLDGELQIGLGLHQSNVTVSTGKWKHVPSRTSSPFDPMWSEDAKALRQWANRLVDTSTVYLPWRPPVVQEVMDEDPTSLRTQCQCPKTMPTDLCSTSSNVTIEDWLSERVPYYLSKQRPLCPRAARHTIHVVLPFYNKPLETMQQSICSVACQHYPVAKVMIYAFDYGSKQNEATSIKDLNLDSGHNNVLEFKPAKIKLHGKFGGVSNENELNDHAKEKFLHYMSTYQTAKAGPSLVRVRFRTPIDPGGSIFWALRMVQNYAGPNDIMMVLEGQLVMTNALETINEKFVSEGAILTYGSYDDKNADPSSDIDRDFFESNKFQPRKKKPKWCFGGPWSFKTHLLQDVSIQDFTHKSGEWLIEPANRGYFLRMLDRAKMDRLGFISQPIARRYEPLPSRESHAHFKQIMSLESSSRWNSPTTMIMLQPRSADLLSRQLEWLQGQTIAQKRMIKLHLLKENTDDSTWVDDTVESFKQTQKARFNGYQTMRVTVASTEGQLNTFARFHYVRTLRSQEKLDTVIFLDNDQYWSSSFIEILKKKHQPKTITAWYGKTFTRHHEKTGVAELTNSKLTEKHLAAGTFSKGEKEISFTVSQLGGVIFDSNLWLMDHLFQFEENFRDYADADAVWVAFVMDALLGWDQRRLFASMPPLVSLSRCERDLEYKARFCSRLPQDVEHFLPAETADVGSSEPPESAVEALESDFFAKLQTELHWNVIRPHSLPPLISDDELSGGPREAGNGDEKRKRAFVCITGQLERVELENKIRNVFQPLQKIGWKIDLALALSAGEARFTNTNTKKSNFPFYTSFEQAVSDLTKHKINVVTRDGPHKPWANPSVSKDYVNILHGGQKHHRSYEDQIVRAKNHMRIFDSYHKCLEHADAAAAKASSTLEAYYDAIIRIREDIGFKAPLDGTKSKRKALFDVTFPPPQGSIIVTKCRSWLGMNDRFAIVAPDIARAYFQRPLDIMRQGKVYDPHAVRNPESLLLYIYSLVKFKVLGHQDLHGLRRMYKKANGEAVFNKDDTSSFERCPKPEPYRERFRQLYGWAL</sequence>
<gene>
    <name evidence="3" type="ORF">SEMRO_1899_G304190.1</name>
</gene>
<feature type="compositionally biased region" description="Basic and acidic residues" evidence="1">
    <location>
        <begin position="128"/>
        <end position="142"/>
    </location>
</feature>
<keyword evidence="4" id="KW-1185">Reference proteome</keyword>
<dbReference type="InterPro" id="IPR029044">
    <property type="entry name" value="Nucleotide-diphossugar_trans"/>
</dbReference>
<evidence type="ECO:0000313" key="4">
    <source>
        <dbReference type="Proteomes" id="UP001153069"/>
    </source>
</evidence>
<feature type="compositionally biased region" description="Polar residues" evidence="1">
    <location>
        <begin position="157"/>
        <end position="167"/>
    </location>
</feature>
<protein>
    <submittedName>
        <fullName evidence="3">Uncharacterized protein</fullName>
    </submittedName>
</protein>
<accession>A0A9N8HUY2</accession>
<keyword evidence="2" id="KW-0472">Membrane</keyword>
<evidence type="ECO:0000256" key="2">
    <source>
        <dbReference type="SAM" id="Phobius"/>
    </source>
</evidence>
<evidence type="ECO:0000256" key="1">
    <source>
        <dbReference type="SAM" id="MobiDB-lite"/>
    </source>
</evidence>
<organism evidence="3 4">
    <name type="scientific">Seminavis robusta</name>
    <dbReference type="NCBI Taxonomy" id="568900"/>
    <lineage>
        <taxon>Eukaryota</taxon>
        <taxon>Sar</taxon>
        <taxon>Stramenopiles</taxon>
        <taxon>Ochrophyta</taxon>
        <taxon>Bacillariophyta</taxon>
        <taxon>Bacillariophyceae</taxon>
        <taxon>Bacillariophycidae</taxon>
        <taxon>Naviculales</taxon>
        <taxon>Naviculaceae</taxon>
        <taxon>Seminavis</taxon>
    </lineage>
</organism>
<feature type="compositionally biased region" description="Low complexity" evidence="1">
    <location>
        <begin position="103"/>
        <end position="115"/>
    </location>
</feature>
<feature type="region of interest" description="Disordered" evidence="1">
    <location>
        <begin position="101"/>
        <end position="142"/>
    </location>
</feature>